<feature type="region of interest" description="Disordered" evidence="1">
    <location>
        <begin position="106"/>
        <end position="126"/>
    </location>
</feature>
<proteinExistence type="predicted"/>
<evidence type="ECO:0000313" key="2">
    <source>
        <dbReference type="EMBL" id="MBB4683716.1"/>
    </source>
</evidence>
<organism evidence="2 3">
    <name type="scientific">Amycolatopsis jiangsuensis</name>
    <dbReference type="NCBI Taxonomy" id="1181879"/>
    <lineage>
        <taxon>Bacteria</taxon>
        <taxon>Bacillati</taxon>
        <taxon>Actinomycetota</taxon>
        <taxon>Actinomycetes</taxon>
        <taxon>Pseudonocardiales</taxon>
        <taxon>Pseudonocardiaceae</taxon>
        <taxon>Amycolatopsis</taxon>
    </lineage>
</organism>
<gene>
    <name evidence="2" type="ORF">BJY18_001201</name>
</gene>
<dbReference type="GO" id="GO:0003677">
    <property type="term" value="F:DNA binding"/>
    <property type="evidence" value="ECO:0007669"/>
    <property type="project" value="UniProtKB-KW"/>
</dbReference>
<comment type="caution">
    <text evidence="2">The sequence shown here is derived from an EMBL/GenBank/DDBJ whole genome shotgun (WGS) entry which is preliminary data.</text>
</comment>
<accession>A0A840IMZ0</accession>
<dbReference type="AlphaFoldDB" id="A0A840IMZ0"/>
<dbReference type="Proteomes" id="UP000581769">
    <property type="component" value="Unassembled WGS sequence"/>
</dbReference>
<sequence>MPSIQGWSGLATHAQAPQHHRTTTADHRHSGAQLNPAGGWTGRTAAALQTALRLSQERFAERLGISARTVGAWHKKPDLRPQSDMQQVLDTALAQASDAERDRFGELTGDAPASASPAASSEADERLDADPHIGAALEWLDRHAHWTPGTARRAVADRLARIDVQQLQDRGTRRGWVSQRDVVAALTTYYGSRLDDHGLYTAQCGDLAMNTSVLTCADWLDLDCELRPPYDQFRVPSAQPEADLDLADHAADRAVQRLAETLSMNTRLTDSPIYRLTSADIREHQLRGTFGVSQFVHYALTADLLEGELVDAVAAGSTAMPLRDRYLPDLRSVLDVGERLCAGGVLALTAIARPADPYRGDADYLLLVQERSGNVLNAARRLAVIPKGFHQPLTDLRRDAQVGMTLRREMEEELFGRPDVDNTLGDMLAADPLHPSKLTEPMSWLIAQPGRLRMECTGFGLNLVSGNYEFASLIVIDDEEFWARYGGVVEANWESATLRQYSTTDDELVTELLGDVAWSNEGLFAMSQGLRRLAEIGGERVKLPAIEWEISQ</sequence>
<evidence type="ECO:0000256" key="1">
    <source>
        <dbReference type="SAM" id="MobiDB-lite"/>
    </source>
</evidence>
<evidence type="ECO:0000313" key="3">
    <source>
        <dbReference type="Proteomes" id="UP000581769"/>
    </source>
</evidence>
<feature type="region of interest" description="Disordered" evidence="1">
    <location>
        <begin position="1"/>
        <end position="40"/>
    </location>
</feature>
<name>A0A840IMZ0_9PSEU</name>
<keyword evidence="3" id="KW-1185">Reference proteome</keyword>
<keyword evidence="2" id="KW-0238">DNA-binding</keyword>
<dbReference type="EMBL" id="JACHMG010000001">
    <property type="protein sequence ID" value="MBB4683716.1"/>
    <property type="molecule type" value="Genomic_DNA"/>
</dbReference>
<dbReference type="InterPro" id="IPR010982">
    <property type="entry name" value="Lambda_DNA-bd_dom_sf"/>
</dbReference>
<reference evidence="2 3" key="1">
    <citation type="submission" date="2020-08" db="EMBL/GenBank/DDBJ databases">
        <title>Sequencing the genomes of 1000 actinobacteria strains.</title>
        <authorList>
            <person name="Klenk H.-P."/>
        </authorList>
    </citation>
    <scope>NUCLEOTIDE SEQUENCE [LARGE SCALE GENOMIC DNA]</scope>
    <source>
        <strain evidence="2 3">DSM 45859</strain>
    </source>
</reference>
<feature type="compositionally biased region" description="Low complexity" evidence="1">
    <location>
        <begin position="110"/>
        <end position="121"/>
    </location>
</feature>
<dbReference type="Gene3D" id="1.10.260.40">
    <property type="entry name" value="lambda repressor-like DNA-binding domains"/>
    <property type="match status" value="1"/>
</dbReference>
<protein>
    <submittedName>
        <fullName evidence="2">DNA-binding transcriptional regulator YiaG</fullName>
    </submittedName>
</protein>